<dbReference type="Pfam" id="PF00589">
    <property type="entry name" value="Phage_integrase"/>
    <property type="match status" value="1"/>
</dbReference>
<sequence length="353" mass="40812">MSVYHEELKIKETELLREVQADLPPFLREFFRGIAQTTSTKTRLAYAYDLRVFFRYLYEEHDKLGGMETRHLEVDALDQITSEDIECYLEYLSYYIAPDQNQPEQQTAHHNDEKGKARKLASVRSMYKYFYKKGKIKANPATIVDTPKIHEKKITRLDVNEMANLLDAVESGNNLTDRQKARHEKTKKRDLALITLLLGTGMRVSECVGINRKDLDFQNYAVKVLRKGGNEVMLYFGEEVAEALSDYLEERNQVVTKDENDDALFLSSQGKRISVRAVQNLVKKYAHGVTAKNITPHKLRSTYGTNLYQETGDIYLVADTLGHADVNTTRKHYAEIEENRRKRAASYIKLRKD</sequence>
<evidence type="ECO:0000256" key="5">
    <source>
        <dbReference type="ARBA" id="ARBA00022908"/>
    </source>
</evidence>
<keyword evidence="2" id="KW-0963">Cytoplasm</keyword>
<dbReference type="GO" id="GO:0015074">
    <property type="term" value="P:DNA integration"/>
    <property type="evidence" value="ECO:0007669"/>
    <property type="project" value="UniProtKB-KW"/>
</dbReference>
<evidence type="ECO:0000313" key="12">
    <source>
        <dbReference type="EMBL" id="SHK18348.1"/>
    </source>
</evidence>
<evidence type="ECO:0000256" key="8">
    <source>
        <dbReference type="ARBA" id="ARBA00023306"/>
    </source>
</evidence>
<dbReference type="PANTHER" id="PTHR30349">
    <property type="entry name" value="PHAGE INTEGRASE-RELATED"/>
    <property type="match status" value="1"/>
</dbReference>
<evidence type="ECO:0000256" key="6">
    <source>
        <dbReference type="ARBA" id="ARBA00023125"/>
    </source>
</evidence>
<protein>
    <submittedName>
        <fullName evidence="12">Site-specific recombinase XerD</fullName>
    </submittedName>
</protein>
<dbReference type="GO" id="GO:0051301">
    <property type="term" value="P:cell division"/>
    <property type="evidence" value="ECO:0007669"/>
    <property type="project" value="UniProtKB-KW"/>
</dbReference>
<keyword evidence="13" id="KW-1185">Reference proteome</keyword>
<dbReference type="InterPro" id="IPR050090">
    <property type="entry name" value="Tyrosine_recombinase_XerCD"/>
</dbReference>
<proteinExistence type="predicted"/>
<dbReference type="InterPro" id="IPR013762">
    <property type="entry name" value="Integrase-like_cat_sf"/>
</dbReference>
<evidence type="ECO:0000256" key="3">
    <source>
        <dbReference type="ARBA" id="ARBA00022618"/>
    </source>
</evidence>
<dbReference type="EMBL" id="FRAH01000018">
    <property type="protein sequence ID" value="SHK18348.1"/>
    <property type="molecule type" value="Genomic_DNA"/>
</dbReference>
<dbReference type="InterPro" id="IPR011010">
    <property type="entry name" value="DNA_brk_join_enz"/>
</dbReference>
<dbReference type="Gene3D" id="1.10.150.130">
    <property type="match status" value="1"/>
</dbReference>
<evidence type="ECO:0000256" key="9">
    <source>
        <dbReference type="PROSITE-ProRule" id="PRU01248"/>
    </source>
</evidence>
<organism evidence="12 13">
    <name type="scientific">Anaerotignum lactatifermentans DSM 14214</name>
    <dbReference type="NCBI Taxonomy" id="1121323"/>
    <lineage>
        <taxon>Bacteria</taxon>
        <taxon>Bacillati</taxon>
        <taxon>Bacillota</taxon>
        <taxon>Clostridia</taxon>
        <taxon>Lachnospirales</taxon>
        <taxon>Anaerotignaceae</taxon>
        <taxon>Anaerotignum</taxon>
    </lineage>
</organism>
<evidence type="ECO:0000256" key="4">
    <source>
        <dbReference type="ARBA" id="ARBA00022829"/>
    </source>
</evidence>
<evidence type="ECO:0000256" key="7">
    <source>
        <dbReference type="ARBA" id="ARBA00023172"/>
    </source>
</evidence>
<keyword evidence="8" id="KW-0131">Cell cycle</keyword>
<comment type="subcellular location">
    <subcellularLocation>
        <location evidence="1">Cytoplasm</location>
    </subcellularLocation>
</comment>
<reference evidence="12 13" key="1">
    <citation type="submission" date="2016-11" db="EMBL/GenBank/DDBJ databases">
        <authorList>
            <person name="Jaros S."/>
            <person name="Januszkiewicz K."/>
            <person name="Wedrychowicz H."/>
        </authorList>
    </citation>
    <scope>NUCLEOTIDE SEQUENCE [LARGE SCALE GENOMIC DNA]</scope>
    <source>
        <strain evidence="12 13">DSM 14214</strain>
    </source>
</reference>
<dbReference type="InterPro" id="IPR044068">
    <property type="entry name" value="CB"/>
</dbReference>
<dbReference type="PROSITE" id="PS51898">
    <property type="entry name" value="TYR_RECOMBINASE"/>
    <property type="match status" value="1"/>
</dbReference>
<dbReference type="SUPFAM" id="SSF56349">
    <property type="entry name" value="DNA breaking-rejoining enzymes"/>
    <property type="match status" value="1"/>
</dbReference>
<dbReference type="InterPro" id="IPR010998">
    <property type="entry name" value="Integrase_recombinase_N"/>
</dbReference>
<dbReference type="OrthoDB" id="283809at2"/>
<dbReference type="GO" id="GO:0007059">
    <property type="term" value="P:chromosome segregation"/>
    <property type="evidence" value="ECO:0007669"/>
    <property type="project" value="UniProtKB-KW"/>
</dbReference>
<dbReference type="RefSeq" id="WP_072850275.1">
    <property type="nucleotide sequence ID" value="NZ_FRAH01000018.1"/>
</dbReference>
<evidence type="ECO:0000256" key="1">
    <source>
        <dbReference type="ARBA" id="ARBA00004496"/>
    </source>
</evidence>
<feature type="domain" description="Core-binding (CB)" evidence="11">
    <location>
        <begin position="21"/>
        <end position="131"/>
    </location>
</feature>
<dbReference type="GO" id="GO:0003677">
    <property type="term" value="F:DNA binding"/>
    <property type="evidence" value="ECO:0007669"/>
    <property type="project" value="UniProtKB-UniRule"/>
</dbReference>
<dbReference type="PROSITE" id="PS51900">
    <property type="entry name" value="CB"/>
    <property type="match status" value="1"/>
</dbReference>
<dbReference type="InterPro" id="IPR002104">
    <property type="entry name" value="Integrase_catalytic"/>
</dbReference>
<dbReference type="Proteomes" id="UP000183975">
    <property type="component" value="Unassembled WGS sequence"/>
</dbReference>
<feature type="domain" description="Tyr recombinase" evidence="10">
    <location>
        <begin position="152"/>
        <end position="346"/>
    </location>
</feature>
<gene>
    <name evidence="12" type="ORF">SAMN02745138_01304</name>
</gene>
<dbReference type="Gene3D" id="1.10.443.10">
    <property type="entry name" value="Intergrase catalytic core"/>
    <property type="match status" value="1"/>
</dbReference>
<dbReference type="GO" id="GO:0005737">
    <property type="term" value="C:cytoplasm"/>
    <property type="evidence" value="ECO:0007669"/>
    <property type="project" value="UniProtKB-SubCell"/>
</dbReference>
<evidence type="ECO:0000313" key="13">
    <source>
        <dbReference type="Proteomes" id="UP000183975"/>
    </source>
</evidence>
<dbReference type="GO" id="GO:0006310">
    <property type="term" value="P:DNA recombination"/>
    <property type="evidence" value="ECO:0007669"/>
    <property type="project" value="UniProtKB-KW"/>
</dbReference>
<dbReference type="PANTHER" id="PTHR30349:SF77">
    <property type="entry name" value="TYROSINE RECOMBINASE XERC"/>
    <property type="match status" value="1"/>
</dbReference>
<keyword evidence="3" id="KW-0132">Cell division</keyword>
<keyword evidence="5" id="KW-0229">DNA integration</keyword>
<dbReference type="AlphaFoldDB" id="A0A1M6QDU6"/>
<evidence type="ECO:0000256" key="2">
    <source>
        <dbReference type="ARBA" id="ARBA00022490"/>
    </source>
</evidence>
<name>A0A1M6QDU6_9FIRM</name>
<evidence type="ECO:0000259" key="10">
    <source>
        <dbReference type="PROSITE" id="PS51898"/>
    </source>
</evidence>
<keyword evidence="7" id="KW-0233">DNA recombination</keyword>
<accession>A0A1M6QDU6</accession>
<evidence type="ECO:0000259" key="11">
    <source>
        <dbReference type="PROSITE" id="PS51900"/>
    </source>
</evidence>
<keyword evidence="6 9" id="KW-0238">DNA-binding</keyword>
<keyword evidence="4" id="KW-0159">Chromosome partition</keyword>